<dbReference type="Pfam" id="PF01490">
    <property type="entry name" value="Aa_trans"/>
    <property type="match status" value="1"/>
</dbReference>
<dbReference type="STRING" id="948595.L2GS40"/>
<dbReference type="PANTHER" id="PTHR22950">
    <property type="entry name" value="AMINO ACID TRANSPORTER"/>
    <property type="match status" value="1"/>
</dbReference>
<protein>
    <recommendedName>
        <fullName evidence="7">Amino acid transporter transmembrane domain-containing protein</fullName>
    </recommendedName>
</protein>
<keyword evidence="4 6" id="KW-1133">Transmembrane helix</keyword>
<dbReference type="InterPro" id="IPR013057">
    <property type="entry name" value="AA_transpt_TM"/>
</dbReference>
<proteinExistence type="inferred from homology"/>
<dbReference type="Proteomes" id="UP000011081">
    <property type="component" value="Unassembled WGS sequence"/>
</dbReference>
<keyword evidence="3 6" id="KW-0812">Transmembrane</keyword>
<name>L2GS40_VAVCU</name>
<dbReference type="RefSeq" id="XP_008075394.1">
    <property type="nucleotide sequence ID" value="XM_008077203.1"/>
</dbReference>
<feature type="transmembrane region" description="Helical" evidence="6">
    <location>
        <begin position="317"/>
        <end position="335"/>
    </location>
</feature>
<keyword evidence="9" id="KW-1185">Reference proteome</keyword>
<dbReference type="GO" id="GO:0015179">
    <property type="term" value="F:L-amino acid transmembrane transporter activity"/>
    <property type="evidence" value="ECO:0007669"/>
    <property type="project" value="TreeGrafter"/>
</dbReference>
<evidence type="ECO:0000256" key="5">
    <source>
        <dbReference type="ARBA" id="ARBA00023136"/>
    </source>
</evidence>
<accession>L2GS40</accession>
<evidence type="ECO:0000256" key="2">
    <source>
        <dbReference type="ARBA" id="ARBA00008066"/>
    </source>
</evidence>
<evidence type="ECO:0000256" key="1">
    <source>
        <dbReference type="ARBA" id="ARBA00004141"/>
    </source>
</evidence>
<dbReference type="InParanoid" id="L2GS40"/>
<evidence type="ECO:0000313" key="8">
    <source>
        <dbReference type="EMBL" id="ELA46123.1"/>
    </source>
</evidence>
<feature type="transmembrane region" description="Helical" evidence="6">
    <location>
        <begin position="215"/>
        <end position="237"/>
    </location>
</feature>
<gene>
    <name evidence="8" type="ORF">VCUG_02386</name>
</gene>
<feature type="transmembrane region" description="Helical" evidence="6">
    <location>
        <begin position="141"/>
        <end position="163"/>
    </location>
</feature>
<feature type="transmembrane region" description="Helical" evidence="6">
    <location>
        <begin position="183"/>
        <end position="203"/>
    </location>
</feature>
<dbReference type="HOGENOM" id="CLU_049198_0_0_1"/>
<feature type="transmembrane region" description="Helical" evidence="6">
    <location>
        <begin position="12"/>
        <end position="33"/>
    </location>
</feature>
<evidence type="ECO:0000256" key="6">
    <source>
        <dbReference type="SAM" id="Phobius"/>
    </source>
</evidence>
<dbReference type="OrthoDB" id="438545at2759"/>
<evidence type="ECO:0000256" key="3">
    <source>
        <dbReference type="ARBA" id="ARBA00022692"/>
    </source>
</evidence>
<feature type="domain" description="Amino acid transporter transmembrane" evidence="7">
    <location>
        <begin position="4"/>
        <end position="396"/>
    </location>
</feature>
<reference evidence="9" key="1">
    <citation type="submission" date="2011-03" db="EMBL/GenBank/DDBJ databases">
        <title>The genome sequence of Vavraia culicis strain floridensis.</title>
        <authorList>
            <consortium name="The Broad Institute Genome Sequencing Platform"/>
            <person name="Cuomo C."/>
            <person name="Becnel J."/>
            <person name="Sanscrainte N."/>
            <person name="Young S.K."/>
            <person name="Zeng Q."/>
            <person name="Gargeya S."/>
            <person name="Fitzgerald M."/>
            <person name="Haas B."/>
            <person name="Abouelleil A."/>
            <person name="Alvarado L."/>
            <person name="Arachchi H.M."/>
            <person name="Berlin A."/>
            <person name="Chapman S.B."/>
            <person name="Gearin G."/>
            <person name="Goldberg J."/>
            <person name="Griggs A."/>
            <person name="Gujja S."/>
            <person name="Hansen M."/>
            <person name="Heiman D."/>
            <person name="Howarth C."/>
            <person name="Larimer J."/>
            <person name="Lui A."/>
            <person name="MacDonald P.J.P."/>
            <person name="McCowen C."/>
            <person name="Montmayeur A."/>
            <person name="Murphy C."/>
            <person name="Neiman D."/>
            <person name="Pearson M."/>
            <person name="Priest M."/>
            <person name="Roberts A."/>
            <person name="Saif S."/>
            <person name="Shea T."/>
            <person name="Sisk P."/>
            <person name="Stolte C."/>
            <person name="Sykes S."/>
            <person name="Wortman J."/>
            <person name="Nusbaum C."/>
            <person name="Birren B."/>
        </authorList>
    </citation>
    <scope>NUCLEOTIDE SEQUENCE [LARGE SCALE GENOMIC DNA]</scope>
    <source>
        <strain evidence="9">floridensis</strain>
    </source>
</reference>
<dbReference type="Gene3D" id="1.20.1740.10">
    <property type="entry name" value="Amino acid/polyamine transporter I"/>
    <property type="match status" value="1"/>
</dbReference>
<dbReference type="GeneID" id="19880248"/>
<evidence type="ECO:0000313" key="9">
    <source>
        <dbReference type="Proteomes" id="UP000011081"/>
    </source>
</evidence>
<feature type="transmembrane region" description="Helical" evidence="6">
    <location>
        <begin position="342"/>
        <end position="364"/>
    </location>
</feature>
<comment type="subcellular location">
    <subcellularLocation>
        <location evidence="1">Membrane</location>
        <topology evidence="1">Multi-pass membrane protein</topology>
    </subcellularLocation>
</comment>
<feature type="transmembrane region" description="Helical" evidence="6">
    <location>
        <begin position="39"/>
        <end position="61"/>
    </location>
</feature>
<sequence>MGKNVSAIQGSILMMNTMFGVGVLYLPLIYYSLGWVQGLVLFAMIAAVTTLTMYLLGVAAIESEDPHPTYYSVCVRSFRFMGPLADFTTLLCCFFCCMAYLTFITNTVHCEIKQAVPKAAITVAAAFLVFLLAVQKDLSSLRIASFVSVSSIVYLACFVAYVFLVNRGNVTVVKFNKGYSTGLSGLLFALGCQQNMVAVYSQLKDNSRSGVLKVAIGAVLMGGLLYMAIGLFGYFGFGEAATTNILKVLTDDSSSVRKMLLERGAANEYAIRACDWLFIVTLSCSFAFQSHPARTALTNILKQFVGVKKEVLASNRYRYIATSAYVALICVIACFEFDCDTIVSYIGATCNNAICYIMPALAFIGLVKRSTILRPIAYAVVLLGVAGMIYMVAMNIMK</sequence>
<keyword evidence="5 6" id="KW-0472">Membrane</keyword>
<dbReference type="EMBL" id="GL877462">
    <property type="protein sequence ID" value="ELA46123.1"/>
    <property type="molecule type" value="Genomic_DNA"/>
</dbReference>
<evidence type="ECO:0000259" key="7">
    <source>
        <dbReference type="Pfam" id="PF01490"/>
    </source>
</evidence>
<dbReference type="AlphaFoldDB" id="L2GS40"/>
<feature type="transmembrane region" description="Helical" evidence="6">
    <location>
        <begin position="376"/>
        <end position="397"/>
    </location>
</feature>
<dbReference type="OMA" id="IANTASC"/>
<comment type="similarity">
    <text evidence="2">Belongs to the amino acid/polyamine transporter 2 family.</text>
</comment>
<organism evidence="8 9">
    <name type="scientific">Vavraia culicis (isolate floridensis)</name>
    <name type="common">Microsporidian parasite</name>
    <dbReference type="NCBI Taxonomy" id="948595"/>
    <lineage>
        <taxon>Eukaryota</taxon>
        <taxon>Fungi</taxon>
        <taxon>Fungi incertae sedis</taxon>
        <taxon>Microsporidia</taxon>
        <taxon>Pleistophoridae</taxon>
        <taxon>Vavraia</taxon>
    </lineage>
</organism>
<evidence type="ECO:0000256" key="4">
    <source>
        <dbReference type="ARBA" id="ARBA00022989"/>
    </source>
</evidence>
<dbReference type="GO" id="GO:0016020">
    <property type="term" value="C:membrane"/>
    <property type="evidence" value="ECO:0007669"/>
    <property type="project" value="UniProtKB-SubCell"/>
</dbReference>
<feature type="transmembrane region" description="Helical" evidence="6">
    <location>
        <begin position="82"/>
        <end position="103"/>
    </location>
</feature>
<feature type="transmembrane region" description="Helical" evidence="6">
    <location>
        <begin position="115"/>
        <end position="134"/>
    </location>
</feature>
<dbReference type="VEuPathDB" id="MicrosporidiaDB:VCUG_02386"/>